<sequence length="38" mass="4576">MSLIDEALTEELVRRLDIFVYDAKEKQKSYDLQKVKEM</sequence>
<dbReference type="Proteomes" id="UP000320048">
    <property type="component" value="Unassembled WGS sequence"/>
</dbReference>
<dbReference type="AlphaFoldDB" id="A0A537JMF7"/>
<proteinExistence type="predicted"/>
<evidence type="ECO:0000313" key="1">
    <source>
        <dbReference type="EMBL" id="TMI84326.1"/>
    </source>
</evidence>
<accession>A0A537JMF7</accession>
<comment type="caution">
    <text evidence="1">The sequence shown here is derived from an EMBL/GenBank/DDBJ whole genome shotgun (WGS) entry which is preliminary data.</text>
</comment>
<evidence type="ECO:0000313" key="2">
    <source>
        <dbReference type="Proteomes" id="UP000320048"/>
    </source>
</evidence>
<organism evidence="1 2">
    <name type="scientific">Candidatus Segetimicrobium genomatis</name>
    <dbReference type="NCBI Taxonomy" id="2569760"/>
    <lineage>
        <taxon>Bacteria</taxon>
        <taxon>Bacillati</taxon>
        <taxon>Candidatus Sysuimicrobiota</taxon>
        <taxon>Candidatus Sysuimicrobiia</taxon>
        <taxon>Candidatus Sysuimicrobiales</taxon>
        <taxon>Candidatus Segetimicrobiaceae</taxon>
        <taxon>Candidatus Segetimicrobium</taxon>
    </lineage>
</organism>
<name>A0A537JMF7_9BACT</name>
<feature type="non-terminal residue" evidence="1">
    <location>
        <position position="38"/>
    </location>
</feature>
<protein>
    <submittedName>
        <fullName evidence="1">SpoVR family protein</fullName>
    </submittedName>
</protein>
<dbReference type="EMBL" id="VBAO01000036">
    <property type="protein sequence ID" value="TMI84326.1"/>
    <property type="molecule type" value="Genomic_DNA"/>
</dbReference>
<gene>
    <name evidence="1" type="ORF">E6H04_01515</name>
</gene>
<reference evidence="1 2" key="1">
    <citation type="journal article" date="2019" name="Nat. Microbiol.">
        <title>Mediterranean grassland soil C-N compound turnover is dependent on rainfall and depth, and is mediated by genomically divergent microorganisms.</title>
        <authorList>
            <person name="Diamond S."/>
            <person name="Andeer P.F."/>
            <person name="Li Z."/>
            <person name="Crits-Christoph A."/>
            <person name="Burstein D."/>
            <person name="Anantharaman K."/>
            <person name="Lane K.R."/>
            <person name="Thomas B.C."/>
            <person name="Pan C."/>
            <person name="Northen T.R."/>
            <person name="Banfield J.F."/>
        </authorList>
    </citation>
    <scope>NUCLEOTIDE SEQUENCE [LARGE SCALE GENOMIC DNA]</scope>
    <source>
        <strain evidence="1">NP_7</strain>
    </source>
</reference>